<evidence type="ECO:0000313" key="3">
    <source>
        <dbReference type="Proteomes" id="UP000078237"/>
    </source>
</evidence>
<reference evidence="2 3" key="1">
    <citation type="journal article" date="2016" name="Genome Announc.">
        <title>Genome Sequence of Madurella mycetomatis mm55, Isolated from a Human Mycetoma Case in Sudan.</title>
        <authorList>
            <person name="Smit S."/>
            <person name="Derks M.F."/>
            <person name="Bervoets S."/>
            <person name="Fahal A."/>
            <person name="van Leeuwen W."/>
            <person name="van Belkum A."/>
            <person name="van de Sande W.W."/>
        </authorList>
    </citation>
    <scope>NUCLEOTIDE SEQUENCE [LARGE SCALE GENOMIC DNA]</scope>
    <source>
        <strain evidence="3">mm55</strain>
    </source>
</reference>
<organism evidence="2 3">
    <name type="scientific">Madurella mycetomatis</name>
    <dbReference type="NCBI Taxonomy" id="100816"/>
    <lineage>
        <taxon>Eukaryota</taxon>
        <taxon>Fungi</taxon>
        <taxon>Dikarya</taxon>
        <taxon>Ascomycota</taxon>
        <taxon>Pezizomycotina</taxon>
        <taxon>Sordariomycetes</taxon>
        <taxon>Sordariomycetidae</taxon>
        <taxon>Sordariales</taxon>
        <taxon>Sordariales incertae sedis</taxon>
        <taxon>Madurella</taxon>
    </lineage>
</organism>
<evidence type="ECO:0000313" key="2">
    <source>
        <dbReference type="EMBL" id="KXX80154.1"/>
    </source>
</evidence>
<sequence length="495" mass="55115">MDDRDYDDIANDKQWAAKYILGPLYDPEPSQVCATRFTPLPPTPQASASPPRRRLSHKHRRVSADEDDEEQPFLRRLLSRSNSINSKCNKPLAPPPPPPPRSRYPPLSGLERKRSVHTSNPPQTRWNQGTILTRSNSVGTSRPSANNSRPGPTAMAPMKNQDRPRRRAGSFGEGHTVQGTQGIKGQERGDARGWRRAGSLRERYPGDMSHRPLDMLKRDYQAADRAPHLHNHRRQQPSDTIDSLDLTGPIPGAAYHHSGPFDATMKERNKNKIYAPVEAVRGTNMEALKATPAEFLQDSLIKHVPLQGTAIVPPGMKDMSGRTMEYEEGADLMRESDAAGGAYKRWDHVVKQTPRAKQPRATAVDTANTRHHTTQRYRDDDLKGKGEPSFSLDQARREQKARGKQLAHNGPVFYEMQPPSHPHAASAGGKLRRSSAHVRQRSVSNGAQHQAMMNEGVAGSSGLQRSNTTGKSIAQSLKRRFGSLRWRKGSDEVGY</sequence>
<feature type="compositionally biased region" description="Polar residues" evidence="1">
    <location>
        <begin position="117"/>
        <end position="150"/>
    </location>
</feature>
<accession>A0A175WB30</accession>
<proteinExistence type="predicted"/>
<comment type="caution">
    <text evidence="2">The sequence shown here is derived from an EMBL/GenBank/DDBJ whole genome shotgun (WGS) entry which is preliminary data.</text>
</comment>
<dbReference type="AlphaFoldDB" id="A0A175WB30"/>
<evidence type="ECO:0000256" key="1">
    <source>
        <dbReference type="SAM" id="MobiDB-lite"/>
    </source>
</evidence>
<dbReference type="EMBL" id="LCTW02000067">
    <property type="protein sequence ID" value="KXX80154.1"/>
    <property type="molecule type" value="Genomic_DNA"/>
</dbReference>
<dbReference type="PANTHER" id="PTHR28307">
    <property type="entry name" value="PROTEIN PAL1"/>
    <property type="match status" value="1"/>
</dbReference>
<dbReference type="PANTHER" id="PTHR28307:SF1">
    <property type="entry name" value="PAL1 CELL MORPHOLOGY PROTEIN"/>
    <property type="match status" value="1"/>
</dbReference>
<feature type="compositionally biased region" description="Low complexity" evidence="1">
    <location>
        <begin position="74"/>
        <end position="83"/>
    </location>
</feature>
<feature type="compositionally biased region" description="Polar residues" evidence="1">
    <location>
        <begin position="461"/>
        <end position="475"/>
    </location>
</feature>
<feature type="region of interest" description="Disordered" evidence="1">
    <location>
        <begin position="352"/>
        <end position="390"/>
    </location>
</feature>
<dbReference type="VEuPathDB" id="FungiDB:MMYC01_204141"/>
<feature type="region of interest" description="Disordered" evidence="1">
    <location>
        <begin position="457"/>
        <end position="483"/>
    </location>
</feature>
<name>A0A175WB30_9PEZI</name>
<dbReference type="Pfam" id="PF08316">
    <property type="entry name" value="Pal1"/>
    <property type="match status" value="1"/>
</dbReference>
<feature type="region of interest" description="Disordered" evidence="1">
    <location>
        <begin position="416"/>
        <end position="439"/>
    </location>
</feature>
<protein>
    <submittedName>
        <fullName evidence="2">Protein pal1</fullName>
    </submittedName>
</protein>
<keyword evidence="3" id="KW-1185">Reference proteome</keyword>
<gene>
    <name evidence="2" type="ORF">MMYC01_204141</name>
</gene>
<dbReference type="Proteomes" id="UP000078237">
    <property type="component" value="Unassembled WGS sequence"/>
</dbReference>
<dbReference type="InterPro" id="IPR013226">
    <property type="entry name" value="Pal1"/>
</dbReference>
<feature type="compositionally biased region" description="Basic residues" evidence="1">
    <location>
        <begin position="430"/>
        <end position="439"/>
    </location>
</feature>
<feature type="region of interest" description="Disordered" evidence="1">
    <location>
        <begin position="30"/>
        <end position="193"/>
    </location>
</feature>
<feature type="compositionally biased region" description="Pro residues" evidence="1">
    <location>
        <begin position="92"/>
        <end position="103"/>
    </location>
</feature>
<dbReference type="GO" id="GO:0005737">
    <property type="term" value="C:cytoplasm"/>
    <property type="evidence" value="ECO:0007669"/>
    <property type="project" value="TreeGrafter"/>
</dbReference>
<feature type="compositionally biased region" description="Basic residues" evidence="1">
    <location>
        <begin position="51"/>
        <end position="61"/>
    </location>
</feature>
<feature type="compositionally biased region" description="Basic and acidic residues" evidence="1">
    <location>
        <begin position="376"/>
        <end position="386"/>
    </location>
</feature>
<dbReference type="OrthoDB" id="5389892at2759"/>